<protein>
    <submittedName>
        <fullName evidence="6">Polar amino acid transport system ATP-binding protein</fullName>
    </submittedName>
</protein>
<reference evidence="6 7" key="1">
    <citation type="submission" date="2016-11" db="EMBL/GenBank/DDBJ databases">
        <authorList>
            <person name="Varghese N."/>
            <person name="Submissions S."/>
        </authorList>
    </citation>
    <scope>NUCLEOTIDE SEQUENCE [LARGE SCALE GENOMIC DNA]</scope>
    <source>
        <strain evidence="6 7">DSM 21988</strain>
    </source>
</reference>
<dbReference type="PROSITE" id="PS00211">
    <property type="entry name" value="ABC_TRANSPORTER_1"/>
    <property type="match status" value="1"/>
</dbReference>
<name>A0ABY1IQ41_9HYPH</name>
<dbReference type="Proteomes" id="UP000184290">
    <property type="component" value="Unassembled WGS sequence"/>
</dbReference>
<accession>A0ABY1IQ41</accession>
<dbReference type="InterPro" id="IPR003593">
    <property type="entry name" value="AAA+_ATPase"/>
</dbReference>
<feature type="domain" description="ABC transporter" evidence="5">
    <location>
        <begin position="14"/>
        <end position="248"/>
    </location>
</feature>
<dbReference type="RefSeq" id="WP_060609501.1">
    <property type="nucleotide sequence ID" value="NZ_FQZC01000004.1"/>
</dbReference>
<keyword evidence="7" id="KW-1185">Reference proteome</keyword>
<dbReference type="CDD" id="cd03262">
    <property type="entry name" value="ABC_HisP_GlnQ"/>
    <property type="match status" value="1"/>
</dbReference>
<dbReference type="PROSITE" id="PS50893">
    <property type="entry name" value="ABC_TRANSPORTER_2"/>
    <property type="match status" value="1"/>
</dbReference>
<dbReference type="InterPro" id="IPR030679">
    <property type="entry name" value="ABC_ATPase_HisP-typ"/>
</dbReference>
<dbReference type="PANTHER" id="PTHR43166">
    <property type="entry name" value="AMINO ACID IMPORT ATP-BINDING PROTEIN"/>
    <property type="match status" value="1"/>
</dbReference>
<dbReference type="InterPro" id="IPR027417">
    <property type="entry name" value="P-loop_NTPase"/>
</dbReference>
<keyword evidence="3" id="KW-0547">Nucleotide-binding</keyword>
<evidence type="ECO:0000256" key="3">
    <source>
        <dbReference type="ARBA" id="ARBA00022741"/>
    </source>
</evidence>
<sequence length="253" mass="28142">MTDESGPDTASQAVVMEQVEKYYGDFHALKNINLDVAKGEKIVLCGPSGSGKSTLIRCINQLEPVRSGRIVVDGIELTAGPKNVEAIRRDVGMVFQQFNLFPHMTVLENCILAPMKVRGTKRAEAEEIARKYLARVRIPEQADKYPAQLSGGQQQRVAIARALCMNPRIMLFDEPTSALDPEMVKEVLDTMIDLANEGMTMLCVTHEMGFARQVADRIIFMDKGEIVEIGTPGTFFDNPREERTRAFLGQISH</sequence>
<dbReference type="Pfam" id="PF00005">
    <property type="entry name" value="ABC_tran"/>
    <property type="match status" value="1"/>
</dbReference>
<evidence type="ECO:0000259" key="5">
    <source>
        <dbReference type="PROSITE" id="PS50893"/>
    </source>
</evidence>
<evidence type="ECO:0000313" key="7">
    <source>
        <dbReference type="Proteomes" id="UP000184290"/>
    </source>
</evidence>
<organism evidence="6 7">
    <name type="scientific">Aureimonas altamirensis DSM 21988</name>
    <dbReference type="NCBI Taxonomy" id="1121026"/>
    <lineage>
        <taxon>Bacteria</taxon>
        <taxon>Pseudomonadati</taxon>
        <taxon>Pseudomonadota</taxon>
        <taxon>Alphaproteobacteria</taxon>
        <taxon>Hyphomicrobiales</taxon>
        <taxon>Aurantimonadaceae</taxon>
        <taxon>Aureimonas</taxon>
    </lineage>
</organism>
<proteinExistence type="inferred from homology"/>
<dbReference type="PANTHER" id="PTHR43166:SF4">
    <property type="entry name" value="PHOSPHONATES IMPORT ATP-BINDING PROTEIN PHNC"/>
    <property type="match status" value="1"/>
</dbReference>
<keyword evidence="4 6" id="KW-0067">ATP-binding</keyword>
<dbReference type="SMART" id="SM00382">
    <property type="entry name" value="AAA"/>
    <property type="match status" value="1"/>
</dbReference>
<dbReference type="SUPFAM" id="SSF52540">
    <property type="entry name" value="P-loop containing nucleoside triphosphate hydrolases"/>
    <property type="match status" value="1"/>
</dbReference>
<keyword evidence="2" id="KW-0813">Transport</keyword>
<comment type="similarity">
    <text evidence="1">Belongs to the ABC transporter superfamily.</text>
</comment>
<evidence type="ECO:0000256" key="4">
    <source>
        <dbReference type="ARBA" id="ARBA00022840"/>
    </source>
</evidence>
<dbReference type="GO" id="GO:0005524">
    <property type="term" value="F:ATP binding"/>
    <property type="evidence" value="ECO:0007669"/>
    <property type="project" value="UniProtKB-KW"/>
</dbReference>
<evidence type="ECO:0000313" key="6">
    <source>
        <dbReference type="EMBL" id="SHJ83392.1"/>
    </source>
</evidence>
<comment type="caution">
    <text evidence="6">The sequence shown here is derived from an EMBL/GenBank/DDBJ whole genome shotgun (WGS) entry which is preliminary data.</text>
</comment>
<gene>
    <name evidence="6" type="ORF">SAMN02745911_3514</name>
</gene>
<evidence type="ECO:0000256" key="1">
    <source>
        <dbReference type="ARBA" id="ARBA00005417"/>
    </source>
</evidence>
<dbReference type="InterPro" id="IPR050086">
    <property type="entry name" value="MetN_ABC_transporter-like"/>
</dbReference>
<dbReference type="InterPro" id="IPR003439">
    <property type="entry name" value="ABC_transporter-like_ATP-bd"/>
</dbReference>
<dbReference type="InterPro" id="IPR017871">
    <property type="entry name" value="ABC_transporter-like_CS"/>
</dbReference>
<evidence type="ECO:0000256" key="2">
    <source>
        <dbReference type="ARBA" id="ARBA00022448"/>
    </source>
</evidence>
<dbReference type="Gene3D" id="3.40.50.300">
    <property type="entry name" value="P-loop containing nucleotide triphosphate hydrolases"/>
    <property type="match status" value="1"/>
</dbReference>
<dbReference type="EMBL" id="FQZC01000004">
    <property type="protein sequence ID" value="SHJ83392.1"/>
    <property type="molecule type" value="Genomic_DNA"/>
</dbReference>
<dbReference type="PIRSF" id="PIRSF039085">
    <property type="entry name" value="ABC_ATPase_HisP"/>
    <property type="match status" value="1"/>
</dbReference>